<dbReference type="EMBL" id="JAFKCS010000020">
    <property type="protein sequence ID" value="MBN7821584.1"/>
    <property type="molecule type" value="Genomic_DNA"/>
</dbReference>
<proteinExistence type="predicted"/>
<comment type="caution">
    <text evidence="2">The sequence shown here is derived from an EMBL/GenBank/DDBJ whole genome shotgun (WGS) entry which is preliminary data.</text>
</comment>
<dbReference type="Pfam" id="PF00583">
    <property type="entry name" value="Acetyltransf_1"/>
    <property type="match status" value="1"/>
</dbReference>
<keyword evidence="3" id="KW-1185">Reference proteome</keyword>
<name>A0ABS3CWS7_9ALTE</name>
<evidence type="ECO:0000313" key="3">
    <source>
        <dbReference type="Proteomes" id="UP000663992"/>
    </source>
</evidence>
<dbReference type="PROSITE" id="PS51186">
    <property type="entry name" value="GNAT"/>
    <property type="match status" value="1"/>
</dbReference>
<organism evidence="2 3">
    <name type="scientific">Bowmanella yangjiangensis</name>
    <dbReference type="NCBI Taxonomy" id="2811230"/>
    <lineage>
        <taxon>Bacteria</taxon>
        <taxon>Pseudomonadati</taxon>
        <taxon>Pseudomonadota</taxon>
        <taxon>Gammaproteobacteria</taxon>
        <taxon>Alteromonadales</taxon>
        <taxon>Alteromonadaceae</taxon>
        <taxon>Bowmanella</taxon>
    </lineage>
</organism>
<dbReference type="Gene3D" id="3.40.630.30">
    <property type="match status" value="1"/>
</dbReference>
<protein>
    <submittedName>
        <fullName evidence="2">GNAT family N-acetyltransferase</fullName>
    </submittedName>
</protein>
<evidence type="ECO:0000259" key="1">
    <source>
        <dbReference type="PROSITE" id="PS51186"/>
    </source>
</evidence>
<gene>
    <name evidence="2" type="ORF">J0A65_17080</name>
</gene>
<feature type="domain" description="N-acetyltransferase" evidence="1">
    <location>
        <begin position="1"/>
        <end position="62"/>
    </location>
</feature>
<dbReference type="SUPFAM" id="SSF55729">
    <property type="entry name" value="Acyl-CoA N-acyltransferases (Nat)"/>
    <property type="match status" value="1"/>
</dbReference>
<accession>A0ABS3CWS7</accession>
<dbReference type="Proteomes" id="UP000663992">
    <property type="component" value="Unassembled WGS sequence"/>
</dbReference>
<sequence>MFRGQGLGGRALELLIQHTQQQNRLAYVSADNIRAQHFFSKNGWRQDPSQRVDDMFAYINNA</sequence>
<dbReference type="InterPro" id="IPR016181">
    <property type="entry name" value="Acyl_CoA_acyltransferase"/>
</dbReference>
<reference evidence="2 3" key="1">
    <citation type="submission" date="2021-03" db="EMBL/GenBank/DDBJ databases">
        <title>novel species isolated from a fishpond in China.</title>
        <authorList>
            <person name="Lu H."/>
            <person name="Cai Z."/>
        </authorList>
    </citation>
    <scope>NUCLEOTIDE SEQUENCE [LARGE SCALE GENOMIC DNA]</scope>
    <source>
        <strain evidence="2 3">Y57</strain>
    </source>
</reference>
<dbReference type="InterPro" id="IPR000182">
    <property type="entry name" value="GNAT_dom"/>
</dbReference>
<evidence type="ECO:0000313" key="2">
    <source>
        <dbReference type="EMBL" id="MBN7821584.1"/>
    </source>
</evidence>